<gene>
    <name evidence="4" type="ORF">ALO88_03817</name>
</gene>
<dbReference type="GO" id="GO:0003677">
    <property type="term" value="F:DNA binding"/>
    <property type="evidence" value="ECO:0007669"/>
    <property type="project" value="InterPro"/>
</dbReference>
<dbReference type="InterPro" id="IPR011010">
    <property type="entry name" value="DNA_brk_join_enz"/>
</dbReference>
<keyword evidence="2" id="KW-0233">DNA recombination</keyword>
<dbReference type="Proteomes" id="UP000050425">
    <property type="component" value="Unassembled WGS sequence"/>
</dbReference>
<comment type="caution">
    <text evidence="4">The sequence shown here is derived from an EMBL/GenBank/DDBJ whole genome shotgun (WGS) entry which is preliminary data.</text>
</comment>
<reference evidence="4 5" key="1">
    <citation type="submission" date="2015-09" db="EMBL/GenBank/DDBJ databases">
        <title>Genome announcement of multiple Pseudomonas syringae strains.</title>
        <authorList>
            <person name="Thakur S."/>
            <person name="Wang P.W."/>
            <person name="Gong Y."/>
            <person name="Weir B.S."/>
            <person name="Guttman D.S."/>
        </authorList>
    </citation>
    <scope>NUCLEOTIDE SEQUENCE [LARGE SCALE GENOMIC DNA]</scope>
    <source>
        <strain evidence="4 5">ICMP4303</strain>
    </source>
</reference>
<dbReference type="GO" id="GO:0006310">
    <property type="term" value="P:DNA recombination"/>
    <property type="evidence" value="ECO:0007669"/>
    <property type="project" value="UniProtKB-KW"/>
</dbReference>
<dbReference type="SUPFAM" id="SSF56349">
    <property type="entry name" value="DNA breaking-rejoining enzymes"/>
    <property type="match status" value="1"/>
</dbReference>
<dbReference type="AlphaFoldDB" id="A0A0P9JB80"/>
<protein>
    <submittedName>
        <fullName evidence="4">Site-specific recombinase, phage integrase family</fullName>
    </submittedName>
</protein>
<dbReference type="PANTHER" id="PTHR30349">
    <property type="entry name" value="PHAGE INTEGRASE-RELATED"/>
    <property type="match status" value="1"/>
</dbReference>
<evidence type="ECO:0000313" key="4">
    <source>
        <dbReference type="EMBL" id="KPW46037.1"/>
    </source>
</evidence>
<dbReference type="GO" id="GO:0015074">
    <property type="term" value="P:DNA integration"/>
    <property type="evidence" value="ECO:0007669"/>
    <property type="project" value="UniProtKB-KW"/>
</dbReference>
<proteinExistence type="predicted"/>
<evidence type="ECO:0000256" key="2">
    <source>
        <dbReference type="ARBA" id="ARBA00023172"/>
    </source>
</evidence>
<keyword evidence="1" id="KW-0229">DNA integration</keyword>
<dbReference type="PATRIC" id="fig|251702.3.peg.5063"/>
<dbReference type="RefSeq" id="WP_057418836.1">
    <property type="nucleotide sequence ID" value="NZ_LJPT01000134.1"/>
</dbReference>
<accession>A0A0P9JB80</accession>
<dbReference type="EMBL" id="LJPT01000134">
    <property type="protein sequence ID" value="KPW46037.1"/>
    <property type="molecule type" value="Genomic_DNA"/>
</dbReference>
<dbReference type="InterPro" id="IPR002104">
    <property type="entry name" value="Integrase_catalytic"/>
</dbReference>
<dbReference type="InterPro" id="IPR050090">
    <property type="entry name" value="Tyrosine_recombinase_XerCD"/>
</dbReference>
<name>A0A0P9JB80_9PSED</name>
<evidence type="ECO:0000313" key="5">
    <source>
        <dbReference type="Proteomes" id="UP000050425"/>
    </source>
</evidence>
<organism evidence="4 5">
    <name type="scientific">Pseudomonas syringae pv. antirrhini</name>
    <dbReference type="NCBI Taxonomy" id="251702"/>
    <lineage>
        <taxon>Bacteria</taxon>
        <taxon>Pseudomonadati</taxon>
        <taxon>Pseudomonadota</taxon>
        <taxon>Gammaproteobacteria</taxon>
        <taxon>Pseudomonadales</taxon>
        <taxon>Pseudomonadaceae</taxon>
        <taxon>Pseudomonas</taxon>
    </lineage>
</organism>
<dbReference type="InterPro" id="IPR013762">
    <property type="entry name" value="Integrase-like_cat_sf"/>
</dbReference>
<evidence type="ECO:0000256" key="1">
    <source>
        <dbReference type="ARBA" id="ARBA00022908"/>
    </source>
</evidence>
<dbReference type="Gene3D" id="1.10.443.10">
    <property type="entry name" value="Intergrase catalytic core"/>
    <property type="match status" value="1"/>
</dbReference>
<sequence length="689" mass="78337">MSDLTLEELERELGLDVEDARSENKDDIDEMFKELDLTELLVRGTLKYKLLYGDGDFSVSENSNYQSAVWSLPSGKHRHPNNIKFDRVVPGSNDLKRALVFHMLPENAFMGNIRSYQTSTVGANQYSILEKYIFLDNLIDATPDGIRAISAILINKALDKAREQDKKSHYFCLFKFVMLWTSLSNHDMIPDDLKLSVTLGELDTVERKQDVVNVYTGSMESWVAFSEEDLELLLDYALFWTEKALPALINVKEFVLEKGYTRNKGTITNYTYPTDAEKVLTISIDGQKVMAPSIRVRDHEGRTFYMTSWRRSYNTAMDRVRNSIFILLALVTGARKGELATLRSPDIYKDKIGDYWVNITRWKTSKDPNYHGDTEALPLPRFIGETIELYSEAQKANPEIDRPYLFQANESYRKVERATPGLINILLTQLNNEIPVERLHPHRFRKTIAEILINRDERNIELIRALFGHKSYAMTLKYIARNPLMVRAVAVAIEQNYAKDFHQLIADIKYGRYSGLAGSRIAEQVKARPDEFTGGQMKASVTVYISHLLKAGEPIYVRRTAIGSYCVTGEDYTPSNLPPCIVESWKPGDALIPNPGNCQVECSKLVLVAKAKTALEENIVFYTAILENPHNKLNAKAEQELNRRVAASKHHLQNLMMNRLQIPLTTNSGQKMVGVEQRSSIIVKSGESA</sequence>
<evidence type="ECO:0000259" key="3">
    <source>
        <dbReference type="PROSITE" id="PS51898"/>
    </source>
</evidence>
<dbReference type="Pfam" id="PF00589">
    <property type="entry name" value="Phage_integrase"/>
    <property type="match status" value="1"/>
</dbReference>
<feature type="domain" description="Tyr recombinase" evidence="3">
    <location>
        <begin position="299"/>
        <end position="491"/>
    </location>
</feature>
<dbReference type="PROSITE" id="PS51898">
    <property type="entry name" value="TYR_RECOMBINASE"/>
    <property type="match status" value="1"/>
</dbReference>